<protein>
    <submittedName>
        <fullName evidence="1">Uncharacterized protein</fullName>
    </submittedName>
</protein>
<accession>A0A0F9EFX6</accession>
<reference evidence="1" key="1">
    <citation type="journal article" date="2015" name="Nature">
        <title>Complex archaea that bridge the gap between prokaryotes and eukaryotes.</title>
        <authorList>
            <person name="Spang A."/>
            <person name="Saw J.H."/>
            <person name="Jorgensen S.L."/>
            <person name="Zaremba-Niedzwiedzka K."/>
            <person name="Martijn J."/>
            <person name="Lind A.E."/>
            <person name="van Eijk R."/>
            <person name="Schleper C."/>
            <person name="Guy L."/>
            <person name="Ettema T.J."/>
        </authorList>
    </citation>
    <scope>NUCLEOTIDE SEQUENCE</scope>
</reference>
<gene>
    <name evidence="1" type="ORF">LCGC14_2430810</name>
</gene>
<comment type="caution">
    <text evidence="1">The sequence shown here is derived from an EMBL/GenBank/DDBJ whole genome shotgun (WGS) entry which is preliminary data.</text>
</comment>
<proteinExistence type="predicted"/>
<name>A0A0F9EFX6_9ZZZZ</name>
<dbReference type="EMBL" id="LAZR01037170">
    <property type="protein sequence ID" value="KKL22898.1"/>
    <property type="molecule type" value="Genomic_DNA"/>
</dbReference>
<organism evidence="1">
    <name type="scientific">marine sediment metagenome</name>
    <dbReference type="NCBI Taxonomy" id="412755"/>
    <lineage>
        <taxon>unclassified sequences</taxon>
        <taxon>metagenomes</taxon>
        <taxon>ecological metagenomes</taxon>
    </lineage>
</organism>
<sequence>MLLITYNKTTKKLTGWNGDERQFSDCKSSDQIAILDIPVPDKSIRALSFDEATLTLIDNPDYTEPVTRDLAAEVDELKTKLDKLTK</sequence>
<dbReference type="AlphaFoldDB" id="A0A0F9EFX6"/>
<evidence type="ECO:0000313" key="1">
    <source>
        <dbReference type="EMBL" id="KKL22898.1"/>
    </source>
</evidence>